<dbReference type="AlphaFoldDB" id="A0AAE0ZS57"/>
<gene>
    <name evidence="1" type="ORF">RRG08_022316</name>
</gene>
<evidence type="ECO:0000313" key="1">
    <source>
        <dbReference type="EMBL" id="KAK3773607.1"/>
    </source>
</evidence>
<keyword evidence="2" id="KW-1185">Reference proteome</keyword>
<reference evidence="1" key="1">
    <citation type="journal article" date="2023" name="G3 (Bethesda)">
        <title>A reference genome for the long-term kleptoplast-retaining sea slug Elysia crispata morphotype clarki.</title>
        <authorList>
            <person name="Eastman K.E."/>
            <person name="Pendleton A.L."/>
            <person name="Shaikh M.A."/>
            <person name="Suttiyut T."/>
            <person name="Ogas R."/>
            <person name="Tomko P."/>
            <person name="Gavelis G."/>
            <person name="Widhalm J.R."/>
            <person name="Wisecaver J.H."/>
        </authorList>
    </citation>
    <scope>NUCLEOTIDE SEQUENCE</scope>
    <source>
        <strain evidence="1">ECLA1</strain>
    </source>
</reference>
<accession>A0AAE0ZS57</accession>
<protein>
    <submittedName>
        <fullName evidence="1">Uncharacterized protein</fullName>
    </submittedName>
</protein>
<evidence type="ECO:0000313" key="2">
    <source>
        <dbReference type="Proteomes" id="UP001283361"/>
    </source>
</evidence>
<organism evidence="1 2">
    <name type="scientific">Elysia crispata</name>
    <name type="common">lettuce slug</name>
    <dbReference type="NCBI Taxonomy" id="231223"/>
    <lineage>
        <taxon>Eukaryota</taxon>
        <taxon>Metazoa</taxon>
        <taxon>Spiralia</taxon>
        <taxon>Lophotrochozoa</taxon>
        <taxon>Mollusca</taxon>
        <taxon>Gastropoda</taxon>
        <taxon>Heterobranchia</taxon>
        <taxon>Euthyneura</taxon>
        <taxon>Panpulmonata</taxon>
        <taxon>Sacoglossa</taxon>
        <taxon>Placobranchoidea</taxon>
        <taxon>Plakobranchidae</taxon>
        <taxon>Elysia</taxon>
    </lineage>
</organism>
<sequence length="150" mass="16371">MDRYYRPDVKTFEHSGARDVRIPPDDIPLRTLRIENPVASDTAAGGTAETSFTNTTAAGVSGSVASLNTPVDVFTTNGLPPEQILIAGAANDYYKMLEVYQGLEPEVPDLSSFEVDIHGRLRLKEYPDINIVNTKTSKPNTLEYVVKQGG</sequence>
<dbReference type="Proteomes" id="UP001283361">
    <property type="component" value="Unassembled WGS sequence"/>
</dbReference>
<comment type="caution">
    <text evidence="1">The sequence shown here is derived from an EMBL/GenBank/DDBJ whole genome shotgun (WGS) entry which is preliminary data.</text>
</comment>
<dbReference type="EMBL" id="JAWDGP010003531">
    <property type="protein sequence ID" value="KAK3773607.1"/>
    <property type="molecule type" value="Genomic_DNA"/>
</dbReference>
<proteinExistence type="predicted"/>
<name>A0AAE0ZS57_9GAST</name>